<feature type="transmembrane region" description="Helical" evidence="1">
    <location>
        <begin position="20"/>
        <end position="37"/>
    </location>
</feature>
<reference evidence="2 3" key="1">
    <citation type="submission" date="2016-01" db="EMBL/GenBank/DDBJ databases">
        <title>Whole genome sequence and analysis of Micromonospora rosaria DSM 803, which can produce antibacterial substance rosamicin.</title>
        <authorList>
            <person name="Yang H."/>
            <person name="He X."/>
            <person name="Zhu D."/>
        </authorList>
    </citation>
    <scope>NUCLEOTIDE SEQUENCE [LARGE SCALE GENOMIC DNA]</scope>
    <source>
        <strain evidence="2 3">DSM 803</strain>
    </source>
</reference>
<name>A0A136PW66_9ACTN</name>
<feature type="transmembrane region" description="Helical" evidence="1">
    <location>
        <begin position="90"/>
        <end position="107"/>
    </location>
</feature>
<evidence type="ECO:0000313" key="2">
    <source>
        <dbReference type="EMBL" id="KXK62728.1"/>
    </source>
</evidence>
<keyword evidence="1" id="KW-0812">Transmembrane</keyword>
<feature type="transmembrane region" description="Helical" evidence="1">
    <location>
        <begin position="144"/>
        <end position="166"/>
    </location>
</feature>
<comment type="caution">
    <text evidence="2">The sequence shown here is derived from an EMBL/GenBank/DDBJ whole genome shotgun (WGS) entry which is preliminary data.</text>
</comment>
<dbReference type="InterPro" id="IPR051533">
    <property type="entry name" value="WaaL-like"/>
</dbReference>
<dbReference type="RefSeq" id="WP_067361284.1">
    <property type="nucleotide sequence ID" value="NZ_JBIUBN010000024.1"/>
</dbReference>
<accession>A0A136PW66</accession>
<feature type="transmembrane region" description="Helical" evidence="1">
    <location>
        <begin position="387"/>
        <end position="406"/>
    </location>
</feature>
<keyword evidence="1" id="KW-1133">Transmembrane helix</keyword>
<organism evidence="2 3">
    <name type="scientific">Micromonospora rosaria</name>
    <dbReference type="NCBI Taxonomy" id="47874"/>
    <lineage>
        <taxon>Bacteria</taxon>
        <taxon>Bacillati</taxon>
        <taxon>Actinomycetota</taxon>
        <taxon>Actinomycetes</taxon>
        <taxon>Micromonosporales</taxon>
        <taxon>Micromonosporaceae</taxon>
        <taxon>Micromonospora</taxon>
    </lineage>
</organism>
<feature type="transmembrane region" description="Helical" evidence="1">
    <location>
        <begin position="113"/>
        <end position="132"/>
    </location>
</feature>
<dbReference type="OrthoDB" id="3321598at2"/>
<proteinExistence type="predicted"/>
<feature type="transmembrane region" description="Helical" evidence="1">
    <location>
        <begin position="262"/>
        <end position="280"/>
    </location>
</feature>
<feature type="transmembrane region" description="Helical" evidence="1">
    <location>
        <begin position="226"/>
        <end position="256"/>
    </location>
</feature>
<dbReference type="PANTHER" id="PTHR37422:SF13">
    <property type="entry name" value="LIPOPOLYSACCHARIDE BIOSYNTHESIS PROTEIN PA4999-RELATED"/>
    <property type="match status" value="1"/>
</dbReference>
<dbReference type="EMBL" id="LRQV01000014">
    <property type="protein sequence ID" value="KXK62728.1"/>
    <property type="molecule type" value="Genomic_DNA"/>
</dbReference>
<protein>
    <submittedName>
        <fullName evidence="2">Uncharacterized protein</fullName>
    </submittedName>
</protein>
<sequence>MSAASEAARPAAPGPVSRRLSGVIGTLVGVLLGYVLLGTTMDLLTGGDGTRGGGADWVGSVERVLYGLLAVLTVGKVLVDRQWRRFRTGADLGLLVLTLCMVLAGLVNDSTAALLGQALYGYLHAVVIFYALRAADPGPTLVRRVLLGLGGLLAVNVVVALAQLVLGEPAYRAVGWADSGWAAQGRAQGLLGDPDQLGQVLGLALLGLLAYAAVSDTLRRGWWPAATVVAVALAATGSAGALAGVVVAALLILLLVRAGARRVLGVCLVLVCCTAALLVVRPEHRSGWQVTANSGLTVVDRAAPPAGPPPAAGSATAEEPDLGRTVGILSRQPLLGFGIGQFGGPVAERDNPQWRDNPKFGTNDFRQNAGRTTTVNSFWLQLAMETGFLGVVAFLLWLLMVVRPLVPRPAGGAPGAGAGGPSALVVWGVAAVALAVVTAFPSPSFAGPVLPALLWAVVGLAWWVRRQSEEARASVFTAETALLPKVRRAEPDTHILSTDEILALARRARRADRRE</sequence>
<feature type="transmembrane region" description="Helical" evidence="1">
    <location>
        <begin position="418"/>
        <end position="438"/>
    </location>
</feature>
<evidence type="ECO:0000313" key="3">
    <source>
        <dbReference type="Proteomes" id="UP000070620"/>
    </source>
</evidence>
<keyword evidence="3" id="KW-1185">Reference proteome</keyword>
<keyword evidence="1" id="KW-0472">Membrane</keyword>
<gene>
    <name evidence="2" type="ORF">AWW66_06700</name>
</gene>
<dbReference type="Proteomes" id="UP000070620">
    <property type="component" value="Unassembled WGS sequence"/>
</dbReference>
<feature type="transmembrane region" description="Helical" evidence="1">
    <location>
        <begin position="445"/>
        <end position="464"/>
    </location>
</feature>
<dbReference type="PANTHER" id="PTHR37422">
    <property type="entry name" value="TEICHURONIC ACID BIOSYNTHESIS PROTEIN TUAE"/>
    <property type="match status" value="1"/>
</dbReference>
<evidence type="ECO:0000256" key="1">
    <source>
        <dbReference type="SAM" id="Phobius"/>
    </source>
</evidence>
<feature type="transmembrane region" description="Helical" evidence="1">
    <location>
        <begin position="57"/>
        <end position="78"/>
    </location>
</feature>
<dbReference type="AlphaFoldDB" id="A0A136PW66"/>